<evidence type="ECO:0000313" key="2">
    <source>
        <dbReference type="EMBL" id="EAZ88155.1"/>
    </source>
</evidence>
<accession>A3IZE3</accession>
<dbReference type="Proteomes" id="UP000003781">
    <property type="component" value="Unassembled WGS sequence"/>
</dbReference>
<comment type="caution">
    <text evidence="2">The sequence shown here is derived from an EMBL/GenBank/DDBJ whole genome shotgun (WGS) entry which is preliminary data.</text>
</comment>
<proteinExistence type="predicted"/>
<name>A3IZE3_9CHRO</name>
<dbReference type="RefSeq" id="WP_008278760.1">
    <property type="nucleotide sequence ID" value="NZ_AAXW01000102.1"/>
</dbReference>
<evidence type="ECO:0000256" key="1">
    <source>
        <dbReference type="SAM" id="Phobius"/>
    </source>
</evidence>
<keyword evidence="1" id="KW-0472">Membrane</keyword>
<dbReference type="AlphaFoldDB" id="A3IZE3"/>
<feature type="transmembrane region" description="Helical" evidence="1">
    <location>
        <begin position="94"/>
        <end position="114"/>
    </location>
</feature>
<protein>
    <submittedName>
        <fullName evidence="2">Uncharacterized protein</fullName>
    </submittedName>
</protein>
<evidence type="ECO:0000313" key="3">
    <source>
        <dbReference type="Proteomes" id="UP000003781"/>
    </source>
</evidence>
<keyword evidence="1" id="KW-0812">Transmembrane</keyword>
<reference evidence="2 3" key="1">
    <citation type="submission" date="2007-03" db="EMBL/GenBank/DDBJ databases">
        <authorList>
            <person name="Stal L."/>
            <person name="Ferriera S."/>
            <person name="Johnson J."/>
            <person name="Kravitz S."/>
            <person name="Beeson K."/>
            <person name="Sutton G."/>
            <person name="Rogers Y.-H."/>
            <person name="Friedman R."/>
            <person name="Frazier M."/>
            <person name="Venter J.C."/>
        </authorList>
    </citation>
    <scope>NUCLEOTIDE SEQUENCE [LARGE SCALE GENOMIC DNA]</scope>
    <source>
        <strain evidence="2 3">CCY0110</strain>
    </source>
</reference>
<keyword evidence="3" id="KW-1185">Reference proteome</keyword>
<keyword evidence="1" id="KW-1133">Transmembrane helix</keyword>
<sequence length="119" mass="14048">MSKSVTPHQLPVTSSIVRECYPQRKESTNYSQVVIRKRVLEFLNEHKKSQLVAQLYQETFEYQPMSLEEMVNNLSSKRIDELFMIYIQKPAIKLWRWSLSFLGLILGLCLFTTLSSLRF</sequence>
<organism evidence="2 3">
    <name type="scientific">Crocosphaera chwakensis CCY0110</name>
    <dbReference type="NCBI Taxonomy" id="391612"/>
    <lineage>
        <taxon>Bacteria</taxon>
        <taxon>Bacillati</taxon>
        <taxon>Cyanobacteriota</taxon>
        <taxon>Cyanophyceae</taxon>
        <taxon>Oscillatoriophycideae</taxon>
        <taxon>Chroococcales</taxon>
        <taxon>Aphanothecaceae</taxon>
        <taxon>Crocosphaera</taxon>
        <taxon>Crocosphaera chwakensis</taxon>
    </lineage>
</organism>
<dbReference type="EMBL" id="AAXW01000102">
    <property type="protein sequence ID" value="EAZ88155.1"/>
    <property type="molecule type" value="Genomic_DNA"/>
</dbReference>
<gene>
    <name evidence="2" type="ORF">CY0110_14765</name>
</gene>